<organism evidence="2 3">
    <name type="scientific">Candidatus Uhrbacteria bacterium GW2011_GWC1_41_20</name>
    <dbReference type="NCBI Taxonomy" id="1618983"/>
    <lineage>
        <taxon>Bacteria</taxon>
        <taxon>Candidatus Uhriibacteriota</taxon>
    </lineage>
</organism>
<feature type="transmembrane region" description="Helical" evidence="1">
    <location>
        <begin position="141"/>
        <end position="160"/>
    </location>
</feature>
<gene>
    <name evidence="2" type="ORF">UU50_C0009G0013</name>
</gene>
<proteinExistence type="predicted"/>
<feature type="transmembrane region" description="Helical" evidence="1">
    <location>
        <begin position="172"/>
        <end position="188"/>
    </location>
</feature>
<keyword evidence="1" id="KW-0472">Membrane</keyword>
<evidence type="ECO:0000313" key="3">
    <source>
        <dbReference type="Proteomes" id="UP000033930"/>
    </source>
</evidence>
<feature type="transmembrane region" description="Helical" evidence="1">
    <location>
        <begin position="104"/>
        <end position="129"/>
    </location>
</feature>
<dbReference type="EMBL" id="LCAW01000009">
    <property type="protein sequence ID" value="KKR99196.1"/>
    <property type="molecule type" value="Genomic_DNA"/>
</dbReference>
<dbReference type="AlphaFoldDB" id="A0A0G0VHU1"/>
<feature type="transmembrane region" description="Helical" evidence="1">
    <location>
        <begin position="12"/>
        <end position="36"/>
    </location>
</feature>
<keyword evidence="1" id="KW-1133">Transmembrane helix</keyword>
<protein>
    <submittedName>
        <fullName evidence="2">Uncharacterized protein</fullName>
    </submittedName>
</protein>
<feature type="transmembrane region" description="Helical" evidence="1">
    <location>
        <begin position="56"/>
        <end position="83"/>
    </location>
</feature>
<accession>A0A0G0VHU1</accession>
<reference evidence="2 3" key="1">
    <citation type="journal article" date="2015" name="Nature">
        <title>rRNA introns, odd ribosomes, and small enigmatic genomes across a large radiation of phyla.</title>
        <authorList>
            <person name="Brown C.T."/>
            <person name="Hug L.A."/>
            <person name="Thomas B.C."/>
            <person name="Sharon I."/>
            <person name="Castelle C.J."/>
            <person name="Singh A."/>
            <person name="Wilkins M.J."/>
            <person name="Williams K.H."/>
            <person name="Banfield J.F."/>
        </authorList>
    </citation>
    <scope>NUCLEOTIDE SEQUENCE [LARGE SCALE GENOMIC DNA]</scope>
</reference>
<keyword evidence="1" id="KW-0812">Transmembrane</keyword>
<name>A0A0G0VHU1_9BACT</name>
<dbReference type="Proteomes" id="UP000033930">
    <property type="component" value="Unassembled WGS sequence"/>
</dbReference>
<sequence>MRKETKKIISWILILAPIPLFVASGSIADILYSYILQDQASQLPALLSIFFGFSLIVSYLLSIIAKAGIIIGIPVGVIWFLLLRRSERQADRPKLKKENTIDKMLTPLQIALLSVPFAFLGFGALSNAYELFIEGPRGSTMAISSFLTIFFFGTSWAVAYKITKNSKAIFQLMMYQVIVSIISWILVYR</sequence>
<evidence type="ECO:0000313" key="2">
    <source>
        <dbReference type="EMBL" id="KKR99196.1"/>
    </source>
</evidence>
<evidence type="ECO:0000256" key="1">
    <source>
        <dbReference type="SAM" id="Phobius"/>
    </source>
</evidence>
<comment type="caution">
    <text evidence="2">The sequence shown here is derived from an EMBL/GenBank/DDBJ whole genome shotgun (WGS) entry which is preliminary data.</text>
</comment>